<feature type="domain" description="Phospholipase/carboxylesterase/thioesterase" evidence="3">
    <location>
        <begin position="24"/>
        <end position="217"/>
    </location>
</feature>
<protein>
    <recommendedName>
        <fullName evidence="3">Phospholipase/carboxylesterase/thioesterase domain-containing protein</fullName>
    </recommendedName>
</protein>
<name>A0A382D0C0_9ZZZZ</name>
<evidence type="ECO:0000256" key="2">
    <source>
        <dbReference type="ARBA" id="ARBA00022801"/>
    </source>
</evidence>
<keyword evidence="2" id="KW-0378">Hydrolase</keyword>
<evidence type="ECO:0000256" key="1">
    <source>
        <dbReference type="ARBA" id="ARBA00006499"/>
    </source>
</evidence>
<dbReference type="GO" id="GO:0016787">
    <property type="term" value="F:hydrolase activity"/>
    <property type="evidence" value="ECO:0007669"/>
    <property type="project" value="UniProtKB-KW"/>
</dbReference>
<dbReference type="Gene3D" id="3.40.50.1820">
    <property type="entry name" value="alpha/beta hydrolase"/>
    <property type="match status" value="1"/>
</dbReference>
<sequence length="223" mass="25147">MKDINNISLPLRHQIRLPRIQQLKSPAVFFLHGFGSNMDDLFTLGNYFPSNWTCISLEATVSTGFGGWAWAELDFNNMLELPKPEQIYKHRTKIIQSIKISIQKLKLDSSQIYLVGFSQGASMSLFCGLTQPEMFHGIASLCGYIELNDFSKEINKDKVSELNLFIGNGTEDNVVPISLGRITKTNLESVGIQPIYQEYPAGHTISNDCLQDMLKWFKGLSSF</sequence>
<dbReference type="InterPro" id="IPR050565">
    <property type="entry name" value="LYPA1-2/EST-like"/>
</dbReference>
<evidence type="ECO:0000259" key="3">
    <source>
        <dbReference type="Pfam" id="PF02230"/>
    </source>
</evidence>
<dbReference type="PANTHER" id="PTHR10655">
    <property type="entry name" value="LYSOPHOSPHOLIPASE-RELATED"/>
    <property type="match status" value="1"/>
</dbReference>
<dbReference type="Pfam" id="PF02230">
    <property type="entry name" value="Abhydrolase_2"/>
    <property type="match status" value="1"/>
</dbReference>
<organism evidence="4">
    <name type="scientific">marine metagenome</name>
    <dbReference type="NCBI Taxonomy" id="408172"/>
    <lineage>
        <taxon>unclassified sequences</taxon>
        <taxon>metagenomes</taxon>
        <taxon>ecological metagenomes</taxon>
    </lineage>
</organism>
<dbReference type="PANTHER" id="PTHR10655:SF17">
    <property type="entry name" value="LYSOPHOSPHOLIPASE-LIKE PROTEIN 1"/>
    <property type="match status" value="1"/>
</dbReference>
<evidence type="ECO:0000313" key="4">
    <source>
        <dbReference type="EMBL" id="SVB31171.1"/>
    </source>
</evidence>
<accession>A0A382D0C0</accession>
<dbReference type="InterPro" id="IPR029058">
    <property type="entry name" value="AB_hydrolase_fold"/>
</dbReference>
<comment type="similarity">
    <text evidence="1">Belongs to the AB hydrolase superfamily. AB hydrolase 2 family.</text>
</comment>
<proteinExistence type="inferred from homology"/>
<gene>
    <name evidence="4" type="ORF">METZ01_LOCUS184025</name>
</gene>
<reference evidence="4" key="1">
    <citation type="submission" date="2018-05" db="EMBL/GenBank/DDBJ databases">
        <authorList>
            <person name="Lanie J.A."/>
            <person name="Ng W.-L."/>
            <person name="Kazmierczak K.M."/>
            <person name="Andrzejewski T.M."/>
            <person name="Davidsen T.M."/>
            <person name="Wayne K.J."/>
            <person name="Tettelin H."/>
            <person name="Glass J.I."/>
            <person name="Rusch D."/>
            <person name="Podicherti R."/>
            <person name="Tsui H.-C.T."/>
            <person name="Winkler M.E."/>
        </authorList>
    </citation>
    <scope>NUCLEOTIDE SEQUENCE</scope>
</reference>
<dbReference type="InterPro" id="IPR003140">
    <property type="entry name" value="PLipase/COase/thioEstase"/>
</dbReference>
<dbReference type="EMBL" id="UINC01036741">
    <property type="protein sequence ID" value="SVB31171.1"/>
    <property type="molecule type" value="Genomic_DNA"/>
</dbReference>
<dbReference type="AlphaFoldDB" id="A0A382D0C0"/>
<dbReference type="SUPFAM" id="SSF53474">
    <property type="entry name" value="alpha/beta-Hydrolases"/>
    <property type="match status" value="1"/>
</dbReference>